<dbReference type="PANTHER" id="PTHR43477:SF1">
    <property type="entry name" value="DIHYDROANTICAPSIN 7-DEHYDROGENASE"/>
    <property type="match status" value="1"/>
</dbReference>
<dbReference type="PANTHER" id="PTHR43477">
    <property type="entry name" value="DIHYDROANTICAPSIN 7-DEHYDROGENASE"/>
    <property type="match status" value="1"/>
</dbReference>
<sequence length="230" mass="25289">MQKILVFGGSGTIGTRICQLFDTKGWQVFIASRKQSSLPGHILFDPFDDNLNLSTLKAAGQFNAVCWAQGTNCNDSVYNVDVDKNIELYKANCLFIVKTLNILLNESILAENARLAVISSIWQNIARQDKLSYCMTKSALHGLVLSAATDLARDGYLINAVLPGALDTPMTHQNLEPEQLNKIIDATKFNRLATLDDVANMVYFLCSPENTGITGQFISADLGFSHVRIV</sequence>
<reference evidence="3 4" key="1">
    <citation type="submission" date="2016-03" db="EMBL/GenBank/DDBJ databases">
        <authorList>
            <person name="Ploux O."/>
        </authorList>
    </citation>
    <scope>NUCLEOTIDE SEQUENCE [LARGE SCALE GENOMIC DNA]</scope>
    <source>
        <strain evidence="3 4">R-45371</strain>
    </source>
</reference>
<dbReference type="PRINTS" id="PR00081">
    <property type="entry name" value="GDHRDH"/>
</dbReference>
<evidence type="ECO:0000256" key="2">
    <source>
        <dbReference type="ARBA" id="ARBA00023002"/>
    </source>
</evidence>
<dbReference type="InterPro" id="IPR051122">
    <property type="entry name" value="SDR_DHRS6-like"/>
</dbReference>
<gene>
    <name evidence="3" type="ORF">A1353_12795</name>
</gene>
<dbReference type="EMBL" id="LUUH01000049">
    <property type="protein sequence ID" value="OAI04624.1"/>
    <property type="molecule type" value="Genomic_DNA"/>
</dbReference>
<dbReference type="GO" id="GO:0016491">
    <property type="term" value="F:oxidoreductase activity"/>
    <property type="evidence" value="ECO:0007669"/>
    <property type="project" value="UniProtKB-KW"/>
</dbReference>
<accession>A0A177MGL3</accession>
<dbReference type="CDD" id="cd05233">
    <property type="entry name" value="SDR_c"/>
    <property type="match status" value="1"/>
</dbReference>
<dbReference type="InterPro" id="IPR002347">
    <property type="entry name" value="SDR_fam"/>
</dbReference>
<dbReference type="InterPro" id="IPR036291">
    <property type="entry name" value="NAD(P)-bd_dom_sf"/>
</dbReference>
<comment type="similarity">
    <text evidence="1">Belongs to the short-chain dehydrogenases/reductases (SDR) family.</text>
</comment>
<dbReference type="AlphaFoldDB" id="A0A177MGL3"/>
<comment type="caution">
    <text evidence="3">The sequence shown here is derived from an EMBL/GenBank/DDBJ whole genome shotgun (WGS) entry which is preliminary data.</text>
</comment>
<dbReference type="Proteomes" id="UP000077763">
    <property type="component" value="Unassembled WGS sequence"/>
</dbReference>
<keyword evidence="2" id="KW-0560">Oxidoreductase</keyword>
<dbReference type="Pfam" id="PF13561">
    <property type="entry name" value="adh_short_C2"/>
    <property type="match status" value="1"/>
</dbReference>
<evidence type="ECO:0000313" key="3">
    <source>
        <dbReference type="EMBL" id="OAI04624.1"/>
    </source>
</evidence>
<dbReference type="Gene3D" id="3.40.50.720">
    <property type="entry name" value="NAD(P)-binding Rossmann-like Domain"/>
    <property type="match status" value="2"/>
</dbReference>
<proteinExistence type="inferred from homology"/>
<dbReference type="InterPro" id="IPR020904">
    <property type="entry name" value="Sc_DH/Rdtase_CS"/>
</dbReference>
<dbReference type="RefSeq" id="WP_064036610.1">
    <property type="nucleotide sequence ID" value="NZ_LUUH01000049.1"/>
</dbReference>
<dbReference type="SUPFAM" id="SSF51735">
    <property type="entry name" value="NAD(P)-binding Rossmann-fold domains"/>
    <property type="match status" value="1"/>
</dbReference>
<organism evidence="3 4">
    <name type="scientific">Methylomonas methanica</name>
    <dbReference type="NCBI Taxonomy" id="421"/>
    <lineage>
        <taxon>Bacteria</taxon>
        <taxon>Pseudomonadati</taxon>
        <taxon>Pseudomonadota</taxon>
        <taxon>Gammaproteobacteria</taxon>
        <taxon>Methylococcales</taxon>
        <taxon>Methylococcaceae</taxon>
        <taxon>Methylomonas</taxon>
    </lineage>
</organism>
<dbReference type="PROSITE" id="PS00061">
    <property type="entry name" value="ADH_SHORT"/>
    <property type="match status" value="1"/>
</dbReference>
<name>A0A177MGL3_METMH</name>
<evidence type="ECO:0000313" key="4">
    <source>
        <dbReference type="Proteomes" id="UP000077763"/>
    </source>
</evidence>
<protein>
    <submittedName>
        <fullName evidence="3">dTDP-4-dehydrorhamnose reductase</fullName>
    </submittedName>
</protein>
<evidence type="ECO:0000256" key="1">
    <source>
        <dbReference type="ARBA" id="ARBA00006484"/>
    </source>
</evidence>